<dbReference type="KEGG" id="sphj:BSL82_06680"/>
<dbReference type="EMBL" id="CP018221">
    <property type="protein sequence ID" value="API59035.1"/>
    <property type="molecule type" value="Genomic_DNA"/>
</dbReference>
<proteinExistence type="predicted"/>
<name>A0A1L3ZTT5_9SPHN</name>
<gene>
    <name evidence="1" type="ORF">BSL82_06680</name>
</gene>
<accession>A0A1L3ZTT5</accession>
<organism evidence="1 2">
    <name type="scientific">Tardibacter chloracetimidivorans</name>
    <dbReference type="NCBI Taxonomy" id="1921510"/>
    <lineage>
        <taxon>Bacteria</taxon>
        <taxon>Pseudomonadati</taxon>
        <taxon>Pseudomonadota</taxon>
        <taxon>Alphaproteobacteria</taxon>
        <taxon>Sphingomonadales</taxon>
        <taxon>Sphingomonadaceae</taxon>
        <taxon>Tardibacter</taxon>
    </lineage>
</organism>
<evidence type="ECO:0000313" key="1">
    <source>
        <dbReference type="EMBL" id="API59035.1"/>
    </source>
</evidence>
<protein>
    <submittedName>
        <fullName evidence="1">Uncharacterized protein</fullName>
    </submittedName>
</protein>
<dbReference type="AlphaFoldDB" id="A0A1L3ZTT5"/>
<keyword evidence="2" id="KW-1185">Reference proteome</keyword>
<sequence length="373" mass="38738">MRLPAALKWLIIGATAWAGWRLPIVAGELARLGSDKAPSVQIAAQSTAAIAAPVTATNHADSPHQRRIERRGNTILLALPPPLPPIGMATTGHVRVTTPPPHPTESHGANLAAQGYAHLRMGDRKSGARLLAAAAAMAPNDPRAGQWRADRRLLMRRWSGDAYVVARQGSAVAISGATPTLGGSQMGARLAYAFNPLSDQRITLAGRVYQPLARRSGRTDAAQAVIGLELQPLRSVPLSLAVDRYVALGGKARDAWSLRLSGGLDDLPLTPSLRASFYGQAGVIGVHSRDGYADGWAKLQTPLAEASGLRLSGGIGAWGAAQPGAARADIGPSVEITGGAGNARIRGSLDYRIRAAGKAAPGDGPVLTLQAGF</sequence>
<dbReference type="STRING" id="1921510.BSL82_06680"/>
<evidence type="ECO:0000313" key="2">
    <source>
        <dbReference type="Proteomes" id="UP000182063"/>
    </source>
</evidence>
<dbReference type="Proteomes" id="UP000182063">
    <property type="component" value="Chromosome"/>
</dbReference>
<reference evidence="2" key="1">
    <citation type="submission" date="2016-11" db="EMBL/GenBank/DDBJ databases">
        <title>Complete Genome Sequence of alachlor-degrading Sphingomonas sp. strain JJ-A5.</title>
        <authorList>
            <person name="Lee H."/>
            <person name="Ka J.-O."/>
        </authorList>
    </citation>
    <scope>NUCLEOTIDE SEQUENCE [LARGE SCALE GENOMIC DNA]</scope>
    <source>
        <strain evidence="2">JJ-A5</strain>
    </source>
</reference>